<evidence type="ECO:0000313" key="2">
    <source>
        <dbReference type="EMBL" id="GES09328.1"/>
    </source>
</evidence>
<keyword evidence="3" id="KW-1185">Reference proteome</keyword>
<sequence>MTAILAPPTDIPIARPVTPAPRRGRHESMPTDIPTAPATPAPLCGRREGIPTGIRTAPATRVRTA</sequence>
<gene>
    <name evidence="2" type="ORF">Amac_029240</name>
</gene>
<organism evidence="2 3">
    <name type="scientific">Acrocarpospora macrocephala</name>
    <dbReference type="NCBI Taxonomy" id="150177"/>
    <lineage>
        <taxon>Bacteria</taxon>
        <taxon>Bacillati</taxon>
        <taxon>Actinomycetota</taxon>
        <taxon>Actinomycetes</taxon>
        <taxon>Streptosporangiales</taxon>
        <taxon>Streptosporangiaceae</taxon>
        <taxon>Acrocarpospora</taxon>
    </lineage>
</organism>
<dbReference type="Proteomes" id="UP000331127">
    <property type="component" value="Unassembled WGS sequence"/>
</dbReference>
<name>A0A5M3WT22_9ACTN</name>
<evidence type="ECO:0000313" key="3">
    <source>
        <dbReference type="Proteomes" id="UP000331127"/>
    </source>
</evidence>
<protein>
    <submittedName>
        <fullName evidence="2">Uncharacterized protein</fullName>
    </submittedName>
</protein>
<dbReference type="AlphaFoldDB" id="A0A5M3WT22"/>
<dbReference type="EMBL" id="BLAE01000014">
    <property type="protein sequence ID" value="GES09328.1"/>
    <property type="molecule type" value="Genomic_DNA"/>
</dbReference>
<evidence type="ECO:0000256" key="1">
    <source>
        <dbReference type="SAM" id="MobiDB-lite"/>
    </source>
</evidence>
<dbReference type="RefSeq" id="WP_155354865.1">
    <property type="nucleotide sequence ID" value="NZ_BAAAHL010000035.1"/>
</dbReference>
<comment type="caution">
    <text evidence="2">The sequence shown here is derived from an EMBL/GenBank/DDBJ whole genome shotgun (WGS) entry which is preliminary data.</text>
</comment>
<proteinExistence type="predicted"/>
<reference evidence="2 3" key="1">
    <citation type="submission" date="2019-10" db="EMBL/GenBank/DDBJ databases">
        <title>Whole genome shotgun sequence of Acrocarpospora macrocephala NBRC 16266.</title>
        <authorList>
            <person name="Ichikawa N."/>
            <person name="Kimura A."/>
            <person name="Kitahashi Y."/>
            <person name="Komaki H."/>
            <person name="Oguchi A."/>
        </authorList>
    </citation>
    <scope>NUCLEOTIDE SEQUENCE [LARGE SCALE GENOMIC DNA]</scope>
    <source>
        <strain evidence="2 3">NBRC 16266</strain>
    </source>
</reference>
<feature type="region of interest" description="Disordered" evidence="1">
    <location>
        <begin position="1"/>
        <end position="65"/>
    </location>
</feature>
<accession>A0A5M3WT22</accession>
<feature type="compositionally biased region" description="Low complexity" evidence="1">
    <location>
        <begin position="30"/>
        <end position="42"/>
    </location>
</feature>